<reference evidence="3 4" key="1">
    <citation type="submission" date="2019-08" db="EMBL/GenBank/DDBJ databases">
        <title>Complete genome sequence of Candidatus Uab amorphum.</title>
        <authorList>
            <person name="Shiratori T."/>
            <person name="Suzuki S."/>
            <person name="Kakizawa Y."/>
            <person name="Ishida K."/>
        </authorList>
    </citation>
    <scope>NUCLEOTIDE SEQUENCE [LARGE SCALE GENOMIC DNA]</scope>
    <source>
        <strain evidence="3 4">SRT547</strain>
    </source>
</reference>
<organism evidence="3 4">
    <name type="scientific">Uabimicrobium amorphum</name>
    <dbReference type="NCBI Taxonomy" id="2596890"/>
    <lineage>
        <taxon>Bacteria</taxon>
        <taxon>Pseudomonadati</taxon>
        <taxon>Planctomycetota</taxon>
        <taxon>Candidatus Uabimicrobiia</taxon>
        <taxon>Candidatus Uabimicrobiales</taxon>
        <taxon>Candidatus Uabimicrobiaceae</taxon>
        <taxon>Candidatus Uabimicrobium</taxon>
    </lineage>
</organism>
<dbReference type="PANTHER" id="PTHR48051:SF46">
    <property type="entry name" value="LEUCINE RICH REPEAT-CONTAINING DOMAIN PROTEIN"/>
    <property type="match status" value="1"/>
</dbReference>
<dbReference type="AlphaFoldDB" id="A0A5S9F4T2"/>
<protein>
    <submittedName>
        <fullName evidence="3">Cell polarity determinant GTPase MglA</fullName>
    </submittedName>
</protein>
<keyword evidence="4" id="KW-1185">Reference proteome</keyword>
<dbReference type="OrthoDB" id="9779858at2"/>
<evidence type="ECO:0000313" key="4">
    <source>
        <dbReference type="Proteomes" id="UP000326354"/>
    </source>
</evidence>
<dbReference type="Gene3D" id="3.80.10.10">
    <property type="entry name" value="Ribonuclease Inhibitor"/>
    <property type="match status" value="1"/>
</dbReference>
<dbReference type="EMBL" id="AP019860">
    <property type="protein sequence ID" value="BBM86106.1"/>
    <property type="molecule type" value="Genomic_DNA"/>
</dbReference>
<dbReference type="KEGG" id="uam:UABAM_04492"/>
<proteinExistence type="predicted"/>
<dbReference type="Proteomes" id="UP000326354">
    <property type="component" value="Chromosome"/>
</dbReference>
<name>A0A5S9F4T2_UABAM</name>
<evidence type="ECO:0000256" key="2">
    <source>
        <dbReference type="ARBA" id="ARBA00022737"/>
    </source>
</evidence>
<dbReference type="SUPFAM" id="SSF52540">
    <property type="entry name" value="P-loop containing nucleoside triphosphate hydrolases"/>
    <property type="match status" value="1"/>
</dbReference>
<dbReference type="InterPro" id="IPR032675">
    <property type="entry name" value="LRR_dom_sf"/>
</dbReference>
<dbReference type="CDD" id="cd00882">
    <property type="entry name" value="Ras_like_GTPase"/>
    <property type="match status" value="1"/>
</dbReference>
<keyword evidence="1" id="KW-0433">Leucine-rich repeat</keyword>
<evidence type="ECO:0000256" key="1">
    <source>
        <dbReference type="ARBA" id="ARBA00022614"/>
    </source>
</evidence>
<dbReference type="RefSeq" id="WP_151970182.1">
    <property type="nucleotide sequence ID" value="NZ_AP019860.1"/>
</dbReference>
<dbReference type="InterPro" id="IPR001611">
    <property type="entry name" value="Leu-rich_rpt"/>
</dbReference>
<dbReference type="Pfam" id="PF13855">
    <property type="entry name" value="LRR_8"/>
    <property type="match status" value="1"/>
</dbReference>
<dbReference type="InterPro" id="IPR050216">
    <property type="entry name" value="LRR_domain-containing"/>
</dbReference>
<dbReference type="InterPro" id="IPR027417">
    <property type="entry name" value="P-loop_NTPase"/>
</dbReference>
<gene>
    <name evidence="3" type="ORF">UABAM_04492</name>
</gene>
<dbReference type="GO" id="GO:0005737">
    <property type="term" value="C:cytoplasm"/>
    <property type="evidence" value="ECO:0007669"/>
    <property type="project" value="TreeGrafter"/>
</dbReference>
<keyword evidence="2" id="KW-0677">Repeat</keyword>
<dbReference type="SUPFAM" id="SSF52058">
    <property type="entry name" value="L domain-like"/>
    <property type="match status" value="1"/>
</dbReference>
<dbReference type="PROSITE" id="PS51450">
    <property type="entry name" value="LRR"/>
    <property type="match status" value="1"/>
</dbReference>
<dbReference type="Gene3D" id="3.40.50.300">
    <property type="entry name" value="P-loop containing nucleotide triphosphate hydrolases"/>
    <property type="match status" value="1"/>
</dbReference>
<accession>A0A5S9F4T2</accession>
<dbReference type="PANTHER" id="PTHR48051">
    <property type="match status" value="1"/>
</dbReference>
<evidence type="ECO:0000313" key="3">
    <source>
        <dbReference type="EMBL" id="BBM86106.1"/>
    </source>
</evidence>
<sequence>MAYFDREKREIWVRIAYCGPASSGKTTNLQSLYDHTPIEERTDWHDVHGVPSVCVRYPMEIIEAIHAMDIIDTKLQLFVLQPDMEESLRKKVLQTVDGVIFVADSRKSQLRKNFAALQKLEQELDLYGEDILDILKVIQWNKRDLKDACEIEELQRAINYYGFYSTLANATTAYGVFDTMKMCLKRLYGKIMNEVRRDIRDQQQGKTLQQIDQQTRYEGCTFHLENKVRFENGEFHNCSFYGNKAQIAFFGRCELTNCDFSGDYEVNFRQERLLCAPPWMFDATFLNSMVLSHNRIRDIPIEIGRLRNLTHLDLSKNFLCHLPASIKRLQNLQFMNLTENSIDKQHKNWLTSQLPNCEIHF</sequence>